<protein>
    <submittedName>
        <fullName evidence="1">Uncharacterized protein</fullName>
    </submittedName>
</protein>
<dbReference type="RefSeq" id="WP_253476708.1">
    <property type="nucleotide sequence ID" value="NZ_JALJXV010000003.1"/>
</dbReference>
<name>A0AAE3G2K4_9GAMM</name>
<dbReference type="AlphaFoldDB" id="A0AAE3G2K4"/>
<reference evidence="1" key="1">
    <citation type="submission" date="2022-03" db="EMBL/GenBank/DDBJ databases">
        <title>Genomic Encyclopedia of Type Strains, Phase III (KMG-III): the genomes of soil and plant-associated and newly described type strains.</title>
        <authorList>
            <person name="Whitman W."/>
        </authorList>
    </citation>
    <scope>NUCLEOTIDE SEQUENCE</scope>
    <source>
        <strain evidence="1">ANL 6-2</strain>
    </source>
</reference>
<proteinExistence type="predicted"/>
<organism evidence="1 2">
    <name type="scientific">Natronocella acetinitrilica</name>
    <dbReference type="NCBI Taxonomy" id="414046"/>
    <lineage>
        <taxon>Bacteria</taxon>
        <taxon>Pseudomonadati</taxon>
        <taxon>Pseudomonadota</taxon>
        <taxon>Gammaproteobacteria</taxon>
        <taxon>Chromatiales</taxon>
        <taxon>Ectothiorhodospiraceae</taxon>
        <taxon>Natronocella</taxon>
    </lineage>
</organism>
<dbReference type="Proteomes" id="UP001205843">
    <property type="component" value="Unassembled WGS sequence"/>
</dbReference>
<keyword evidence="2" id="KW-1185">Reference proteome</keyword>
<gene>
    <name evidence="1" type="ORF">J2T57_001697</name>
</gene>
<dbReference type="EMBL" id="JALJXV010000003">
    <property type="protein sequence ID" value="MCP1674595.1"/>
    <property type="molecule type" value="Genomic_DNA"/>
</dbReference>
<accession>A0AAE3G2K4</accession>
<sequence>MPSAPPVRTFRHVFHVGDFDRAQKRAHSHEGSGLSVCRHPDAWREIAGAGGETWRIDGAPIRLLDIHRLDDTDRARIADFAVRAGYARWQNVHEVRYYDSELDDTMTLRFLDPGEAQAEALEVDGACRRIRALVATDRLCAREGMAVDLVLVEDLICVRYSEEVLWLDGAWWQERLDPLALSAPRGVIHNTRLGQFRRRIEGAPVASVVPADAPPALTPERLLAEPWRAPLDAVVRALHYHGTTAAFTPGGLRGGGDGLFWITDNPLIASTYIPENGGLGVALELDLSERFPRKVQVESEHEVAIAASLGYALQVLRRGPGARVESWQWFRDGESVPAPSHADLARHLEETLGYTGEAIGDRRRYRLALEALPDGGVRVRGAGSRPCARLILLAGVERLSVRDLGTSLEGDLSDPDHLRAGDFAAAAAGGCQAVAINDFCQSPRWGNFGHRAIGLTPRGLQAIASRAIPAAHADIPESGCTDALPKSLVDWHRNAVIDAALTGESVPQAVLAEALGGSDLAQGLPGTQALDGLLCLERHVDPAFDAPGLHFAPASAGPSGAHGRLGRDGRITLYCTPEAFAREAAAGRPIACLLHAEGPDGEPLAARAATERLLALSGRSRREAPPEAASAAGA</sequence>
<evidence type="ECO:0000313" key="1">
    <source>
        <dbReference type="EMBL" id="MCP1674595.1"/>
    </source>
</evidence>
<evidence type="ECO:0000313" key="2">
    <source>
        <dbReference type="Proteomes" id="UP001205843"/>
    </source>
</evidence>
<comment type="caution">
    <text evidence="1">The sequence shown here is derived from an EMBL/GenBank/DDBJ whole genome shotgun (WGS) entry which is preliminary data.</text>
</comment>